<evidence type="ECO:0000313" key="6">
    <source>
        <dbReference type="Proteomes" id="UP001160483"/>
    </source>
</evidence>
<protein>
    <submittedName>
        <fullName evidence="2">Uncharacterized protein</fullName>
    </submittedName>
</protein>
<evidence type="ECO:0000313" key="2">
    <source>
        <dbReference type="EMBL" id="CAH0478294.1"/>
    </source>
</evidence>
<reference evidence="2 5" key="1">
    <citation type="submission" date="2021-11" db="EMBL/GenBank/DDBJ databases">
        <authorList>
            <person name="Islam A."/>
            <person name="Islam S."/>
            <person name="Flora M.S."/>
            <person name="Rahman M."/>
            <person name="Ziaur R.M."/>
            <person name="Epstein J.H."/>
            <person name="Hassan M."/>
            <person name="Klassen M."/>
            <person name="Woodard K."/>
            <person name="Webb A."/>
            <person name="Webby R.J."/>
            <person name="El Zowalaty M.E."/>
        </authorList>
    </citation>
    <scope>NUCLEOTIDE SEQUENCE</scope>
    <source>
        <strain evidence="3">Pbs1</strain>
        <strain evidence="2">Pbs3</strain>
    </source>
</reference>
<sequence length="89" mass="10138">MLMTMLMTSDGHYYPSCSEEQRRCQTVCGMFKGKEGSLLLDIFRLPETQLNEHMTAVNELNKGAKLLRLTRCLLILLSKSSVPGRNYPK</sequence>
<evidence type="ECO:0000313" key="5">
    <source>
        <dbReference type="Proteomes" id="UP001158986"/>
    </source>
</evidence>
<gene>
    <name evidence="3" type="ORF">PBS001_LOCUS1066</name>
    <name evidence="4" type="ORF">PBS001_LOCUS1067</name>
    <name evidence="1" type="ORF">PBS003_LOCUS4996</name>
    <name evidence="2" type="ORF">PBS003_LOCUS4997</name>
</gene>
<dbReference type="EMBL" id="CAKLCB010000064">
    <property type="protein sequence ID" value="CAH0514308.1"/>
    <property type="molecule type" value="Genomic_DNA"/>
</dbReference>
<dbReference type="EMBL" id="CAKKTJ010000225">
    <property type="protein sequence ID" value="CAH0478294.1"/>
    <property type="molecule type" value="Genomic_DNA"/>
</dbReference>
<dbReference type="EMBL" id="CAKKTJ010000225">
    <property type="protein sequence ID" value="CAH0478293.1"/>
    <property type="molecule type" value="Genomic_DNA"/>
</dbReference>
<organism evidence="2 6">
    <name type="scientific">Peronospora belbahrii</name>
    <dbReference type="NCBI Taxonomy" id="622444"/>
    <lineage>
        <taxon>Eukaryota</taxon>
        <taxon>Sar</taxon>
        <taxon>Stramenopiles</taxon>
        <taxon>Oomycota</taxon>
        <taxon>Peronosporomycetes</taxon>
        <taxon>Peronosporales</taxon>
        <taxon>Peronosporaceae</taxon>
        <taxon>Peronospora</taxon>
    </lineage>
</organism>
<dbReference type="EMBL" id="CAKLCB010000064">
    <property type="protein sequence ID" value="CAH0514307.1"/>
    <property type="molecule type" value="Genomic_DNA"/>
</dbReference>
<keyword evidence="5" id="KW-1185">Reference proteome</keyword>
<dbReference type="AlphaFoldDB" id="A0AAU9KWX5"/>
<dbReference type="Proteomes" id="UP001160483">
    <property type="component" value="Unassembled WGS sequence"/>
</dbReference>
<accession>A0AAU9KWX5</accession>
<evidence type="ECO:0000313" key="1">
    <source>
        <dbReference type="EMBL" id="CAH0478293.1"/>
    </source>
</evidence>
<proteinExistence type="predicted"/>
<comment type="caution">
    <text evidence="2">The sequence shown here is derived from an EMBL/GenBank/DDBJ whole genome shotgun (WGS) entry which is preliminary data.</text>
</comment>
<dbReference type="Proteomes" id="UP001158986">
    <property type="component" value="Unassembled WGS sequence"/>
</dbReference>
<name>A0AAU9KWX5_9STRA</name>
<evidence type="ECO:0000313" key="4">
    <source>
        <dbReference type="EMBL" id="CAH0514308.1"/>
    </source>
</evidence>
<evidence type="ECO:0000313" key="3">
    <source>
        <dbReference type="EMBL" id="CAH0514307.1"/>
    </source>
</evidence>